<dbReference type="InterPro" id="IPR036116">
    <property type="entry name" value="FN3_sf"/>
</dbReference>
<dbReference type="OrthoDB" id="6159398at2759"/>
<gene>
    <name evidence="7" type="ORF">LSTR_LSTR012143</name>
</gene>
<dbReference type="Pfam" id="PF07679">
    <property type="entry name" value="I-set"/>
    <property type="match status" value="1"/>
</dbReference>
<protein>
    <recommendedName>
        <fullName evidence="9">Ig-like domain-containing protein</fullName>
    </recommendedName>
</protein>
<proteinExistence type="predicted"/>
<name>A0A482XKJ4_LAOST</name>
<feature type="chain" id="PRO_5019793407" description="Ig-like domain-containing protein" evidence="4">
    <location>
        <begin position="20"/>
        <end position="422"/>
    </location>
</feature>
<keyword evidence="1" id="KW-0677">Repeat</keyword>
<keyword evidence="4" id="KW-0732">Signal</keyword>
<dbReference type="SUPFAM" id="SSF48726">
    <property type="entry name" value="Immunoglobulin"/>
    <property type="match status" value="3"/>
</dbReference>
<dbReference type="SMR" id="A0A482XKJ4"/>
<feature type="signal peptide" evidence="4">
    <location>
        <begin position="1"/>
        <end position="19"/>
    </location>
</feature>
<feature type="domain" description="Ig-like" evidence="5">
    <location>
        <begin position="46"/>
        <end position="139"/>
    </location>
</feature>
<dbReference type="SMART" id="SM00409">
    <property type="entry name" value="IG"/>
    <property type="match status" value="2"/>
</dbReference>
<dbReference type="Proteomes" id="UP000291343">
    <property type="component" value="Unassembled WGS sequence"/>
</dbReference>
<dbReference type="CDD" id="cd00063">
    <property type="entry name" value="FN3"/>
    <property type="match status" value="1"/>
</dbReference>
<dbReference type="InterPro" id="IPR050958">
    <property type="entry name" value="Cell_Adh-Cytoskel_Orgn"/>
</dbReference>
<dbReference type="Pfam" id="PF00041">
    <property type="entry name" value="fn3"/>
    <property type="match status" value="1"/>
</dbReference>
<dbReference type="GO" id="GO:0008046">
    <property type="term" value="F:axon guidance receptor activity"/>
    <property type="evidence" value="ECO:0007669"/>
    <property type="project" value="TreeGrafter"/>
</dbReference>
<sequence length="422" mass="47087">MKSLLWISLLMGFLLFAQGLPVDEKEVEEYQDDQDGESDDEDEAGPSPVLRSKDRSFSVTVGDSVVLPCQVDNPENGVIIWWSGTNILYTGLTATNLGKERSNIELLKDNSLSIRKILPVDLGQYRCEVIDSNQEKQFNVHYFVGTTAKPQITQVTPAHPKNIVQKGSSITLTCSATGSPAPKISFTKKTRHGTHEETFEGGVLNLENVTRKNSGVYQCRAENEHGVEWYKESTKLDNQHPDPQQNEKRKHSLKLHSIKATDFGIYKCAAKNSLGVTVKSIEVSGRPSKPIFQSVKSSSSDNKSPELKWKVESINPITDYELLYRVQDAGEWKTAYPQLQQDESPKGVYTVRHVLTDLQEAHTYQAQLKAKNSYGWSPLSDPHPFTGKSERKDQAASPTSAASELRISLALILSIIVARFYC</sequence>
<evidence type="ECO:0000256" key="2">
    <source>
        <dbReference type="ARBA" id="ARBA00023319"/>
    </source>
</evidence>
<evidence type="ECO:0000256" key="4">
    <source>
        <dbReference type="SAM" id="SignalP"/>
    </source>
</evidence>
<evidence type="ECO:0000313" key="7">
    <source>
        <dbReference type="EMBL" id="RZF46204.1"/>
    </source>
</evidence>
<dbReference type="InterPro" id="IPR003599">
    <property type="entry name" value="Ig_sub"/>
</dbReference>
<dbReference type="GO" id="GO:0030424">
    <property type="term" value="C:axon"/>
    <property type="evidence" value="ECO:0007669"/>
    <property type="project" value="TreeGrafter"/>
</dbReference>
<evidence type="ECO:0000313" key="8">
    <source>
        <dbReference type="Proteomes" id="UP000291343"/>
    </source>
</evidence>
<evidence type="ECO:0000256" key="1">
    <source>
        <dbReference type="ARBA" id="ARBA00022737"/>
    </source>
</evidence>
<accession>A0A482XKJ4</accession>
<keyword evidence="8" id="KW-1185">Reference proteome</keyword>
<organism evidence="7 8">
    <name type="scientific">Laodelphax striatellus</name>
    <name type="common">Small brown planthopper</name>
    <name type="synonym">Delphax striatella</name>
    <dbReference type="NCBI Taxonomy" id="195883"/>
    <lineage>
        <taxon>Eukaryota</taxon>
        <taxon>Metazoa</taxon>
        <taxon>Ecdysozoa</taxon>
        <taxon>Arthropoda</taxon>
        <taxon>Hexapoda</taxon>
        <taxon>Insecta</taxon>
        <taxon>Pterygota</taxon>
        <taxon>Neoptera</taxon>
        <taxon>Paraneoptera</taxon>
        <taxon>Hemiptera</taxon>
        <taxon>Auchenorrhyncha</taxon>
        <taxon>Fulgoroidea</taxon>
        <taxon>Delphacidae</taxon>
        <taxon>Criomorphinae</taxon>
        <taxon>Laodelphax</taxon>
    </lineage>
</organism>
<evidence type="ECO:0000259" key="6">
    <source>
        <dbReference type="PROSITE" id="PS50853"/>
    </source>
</evidence>
<dbReference type="PANTHER" id="PTHR45080">
    <property type="entry name" value="CONTACTIN 5"/>
    <property type="match status" value="1"/>
</dbReference>
<dbReference type="GO" id="GO:0005886">
    <property type="term" value="C:plasma membrane"/>
    <property type="evidence" value="ECO:0007669"/>
    <property type="project" value="TreeGrafter"/>
</dbReference>
<dbReference type="InterPro" id="IPR007110">
    <property type="entry name" value="Ig-like_dom"/>
</dbReference>
<evidence type="ECO:0008006" key="9">
    <source>
        <dbReference type="Google" id="ProtNLM"/>
    </source>
</evidence>
<dbReference type="GO" id="GO:0007156">
    <property type="term" value="P:homophilic cell adhesion via plasma membrane adhesion molecules"/>
    <property type="evidence" value="ECO:0007669"/>
    <property type="project" value="TreeGrafter"/>
</dbReference>
<dbReference type="SUPFAM" id="SSF49265">
    <property type="entry name" value="Fibronectin type III"/>
    <property type="match status" value="1"/>
</dbReference>
<evidence type="ECO:0000259" key="5">
    <source>
        <dbReference type="PROSITE" id="PS50835"/>
    </source>
</evidence>
<dbReference type="GO" id="GO:0050808">
    <property type="term" value="P:synapse organization"/>
    <property type="evidence" value="ECO:0007669"/>
    <property type="project" value="TreeGrafter"/>
</dbReference>
<evidence type="ECO:0000256" key="3">
    <source>
        <dbReference type="SAM" id="MobiDB-lite"/>
    </source>
</evidence>
<dbReference type="PROSITE" id="PS50835">
    <property type="entry name" value="IG_LIKE"/>
    <property type="match status" value="2"/>
</dbReference>
<feature type="domain" description="Ig-like" evidence="5">
    <location>
        <begin position="150"/>
        <end position="284"/>
    </location>
</feature>
<dbReference type="SMART" id="SM00408">
    <property type="entry name" value="IGc2"/>
    <property type="match status" value="2"/>
</dbReference>
<feature type="domain" description="Fibronectin type-III" evidence="6">
    <location>
        <begin position="286"/>
        <end position="390"/>
    </location>
</feature>
<dbReference type="SMART" id="SM00060">
    <property type="entry name" value="FN3"/>
    <property type="match status" value="1"/>
</dbReference>
<dbReference type="InterPro" id="IPR036179">
    <property type="entry name" value="Ig-like_dom_sf"/>
</dbReference>
<dbReference type="PANTHER" id="PTHR45080:SF33">
    <property type="entry name" value="IG-LIKE DOMAIN-CONTAINING PROTEIN"/>
    <property type="match status" value="1"/>
</dbReference>
<dbReference type="AlphaFoldDB" id="A0A482XKJ4"/>
<dbReference type="InterPro" id="IPR013783">
    <property type="entry name" value="Ig-like_fold"/>
</dbReference>
<feature type="region of interest" description="Disordered" evidence="3">
    <location>
        <begin position="27"/>
        <end position="52"/>
    </location>
</feature>
<dbReference type="InterPro" id="IPR003598">
    <property type="entry name" value="Ig_sub2"/>
</dbReference>
<dbReference type="STRING" id="195883.A0A482XKJ4"/>
<dbReference type="GO" id="GO:0043025">
    <property type="term" value="C:neuronal cell body"/>
    <property type="evidence" value="ECO:0007669"/>
    <property type="project" value="TreeGrafter"/>
</dbReference>
<keyword evidence="2" id="KW-0393">Immunoglobulin domain</keyword>
<dbReference type="CDD" id="cd00096">
    <property type="entry name" value="Ig"/>
    <property type="match status" value="1"/>
</dbReference>
<dbReference type="PROSITE" id="PS50853">
    <property type="entry name" value="FN3"/>
    <property type="match status" value="1"/>
</dbReference>
<reference evidence="7 8" key="1">
    <citation type="journal article" date="2017" name="Gigascience">
        <title>Genome sequence of the small brown planthopper, Laodelphax striatellus.</title>
        <authorList>
            <person name="Zhu J."/>
            <person name="Jiang F."/>
            <person name="Wang X."/>
            <person name="Yang P."/>
            <person name="Bao Y."/>
            <person name="Zhao W."/>
            <person name="Wang W."/>
            <person name="Lu H."/>
            <person name="Wang Q."/>
            <person name="Cui N."/>
            <person name="Li J."/>
            <person name="Chen X."/>
            <person name="Luo L."/>
            <person name="Yu J."/>
            <person name="Kang L."/>
            <person name="Cui F."/>
        </authorList>
    </citation>
    <scope>NUCLEOTIDE SEQUENCE [LARGE SCALE GENOMIC DNA]</scope>
    <source>
        <strain evidence="7">Lst14</strain>
    </source>
</reference>
<dbReference type="Pfam" id="PF13927">
    <property type="entry name" value="Ig_3"/>
    <property type="match status" value="1"/>
</dbReference>
<dbReference type="Gene3D" id="2.60.40.10">
    <property type="entry name" value="Immunoglobulins"/>
    <property type="match status" value="4"/>
</dbReference>
<comment type="caution">
    <text evidence="7">The sequence shown here is derived from an EMBL/GenBank/DDBJ whole genome shotgun (WGS) entry which is preliminary data.</text>
</comment>
<dbReference type="EMBL" id="QKKF02006904">
    <property type="protein sequence ID" value="RZF46204.1"/>
    <property type="molecule type" value="Genomic_DNA"/>
</dbReference>
<dbReference type="InParanoid" id="A0A482XKJ4"/>
<dbReference type="InterPro" id="IPR003961">
    <property type="entry name" value="FN3_dom"/>
</dbReference>
<feature type="compositionally biased region" description="Acidic residues" evidence="3">
    <location>
        <begin position="27"/>
        <end position="44"/>
    </location>
</feature>
<dbReference type="InterPro" id="IPR013098">
    <property type="entry name" value="Ig_I-set"/>
</dbReference>